<protein>
    <recommendedName>
        <fullName evidence="4">Lipoprotein</fullName>
    </recommendedName>
</protein>
<proteinExistence type="predicted"/>
<evidence type="ECO:0008006" key="4">
    <source>
        <dbReference type="Google" id="ProtNLM"/>
    </source>
</evidence>
<evidence type="ECO:0000313" key="3">
    <source>
        <dbReference type="Proteomes" id="UP000253950"/>
    </source>
</evidence>
<reference evidence="2 3" key="1">
    <citation type="submission" date="2018-05" db="EMBL/GenBank/DDBJ databases">
        <title>Draft Genome Sequences for a Diverse set of 7 Haemophilus Species.</title>
        <authorList>
            <person name="Nichols M."/>
            <person name="Topaz N."/>
            <person name="Wang X."/>
            <person name="Wang X."/>
            <person name="Boxrud D."/>
        </authorList>
    </citation>
    <scope>NUCLEOTIDE SEQUENCE [LARGE SCALE GENOMIC DNA]</scope>
    <source>
        <strain evidence="2 3">C2015005473</strain>
    </source>
</reference>
<dbReference type="Pfam" id="PF17311">
    <property type="entry name" value="DUF5358"/>
    <property type="match status" value="1"/>
</dbReference>
<evidence type="ECO:0000256" key="1">
    <source>
        <dbReference type="SAM" id="MobiDB-lite"/>
    </source>
</evidence>
<evidence type="ECO:0000313" key="2">
    <source>
        <dbReference type="EMBL" id="RDF11460.1"/>
    </source>
</evidence>
<dbReference type="RefSeq" id="WP_111389524.1">
    <property type="nucleotide sequence ID" value="NZ_QEQG01000004.1"/>
</dbReference>
<feature type="compositionally biased region" description="Low complexity" evidence="1">
    <location>
        <begin position="202"/>
        <end position="224"/>
    </location>
</feature>
<comment type="caution">
    <text evidence="2">The sequence shown here is derived from an EMBL/GenBank/DDBJ whole genome shotgun (WGS) entry which is preliminary data.</text>
</comment>
<name>A0ABX9HR31_9PAST</name>
<dbReference type="EMBL" id="QEQG01000004">
    <property type="protein sequence ID" value="RDF11460.1"/>
    <property type="molecule type" value="Genomic_DNA"/>
</dbReference>
<accession>A0ABX9HR31</accession>
<organism evidence="2 3">
    <name type="scientific">Haemophilus sputorum</name>
    <dbReference type="NCBI Taxonomy" id="1078480"/>
    <lineage>
        <taxon>Bacteria</taxon>
        <taxon>Pseudomonadati</taxon>
        <taxon>Pseudomonadota</taxon>
        <taxon>Gammaproteobacteria</taxon>
        <taxon>Pasteurellales</taxon>
        <taxon>Pasteurellaceae</taxon>
        <taxon>Haemophilus</taxon>
    </lineage>
</organism>
<gene>
    <name evidence="2" type="ORF">DPV84_04580</name>
</gene>
<dbReference type="InterPro" id="IPR035279">
    <property type="entry name" value="DUF5358"/>
</dbReference>
<dbReference type="PROSITE" id="PS51257">
    <property type="entry name" value="PROKAR_LIPOPROTEIN"/>
    <property type="match status" value="1"/>
</dbReference>
<dbReference type="Proteomes" id="UP000253950">
    <property type="component" value="Unassembled WGS sequence"/>
</dbReference>
<sequence>MNKILLTCGMICLLSACSSETYTRANHTANQPKPATKYKISDELAKKWVIEKNKAQQCLFPKESNRIAAAQPFLYQMAIYNHPLLQVIGEQNYQILSQSPSSQQYAAAKLRKFNHTKKAKFGKSWCNELRKEYGTLVKLAQAQPQATKTLENKVTKKKNVQLNRQAIKIKLPPIPNVYSESDILDEEITTQDTAPMLPMPPAQSTTPTAPAAPATPVTPQKPETTPTPPAVGPSPSSYDGDEQIRINNEPFKNEVIHF</sequence>
<feature type="region of interest" description="Disordered" evidence="1">
    <location>
        <begin position="193"/>
        <end position="258"/>
    </location>
</feature>
<keyword evidence="3" id="KW-1185">Reference proteome</keyword>